<name>A0ABV8WFV2_9FLAO</name>
<reference evidence="2" key="1">
    <citation type="journal article" date="2019" name="Int. J. Syst. Evol. Microbiol.">
        <title>The Global Catalogue of Microorganisms (GCM) 10K type strain sequencing project: providing services to taxonomists for standard genome sequencing and annotation.</title>
        <authorList>
            <consortium name="The Broad Institute Genomics Platform"/>
            <consortium name="The Broad Institute Genome Sequencing Center for Infectious Disease"/>
            <person name="Wu L."/>
            <person name="Ma J."/>
        </authorList>
    </citation>
    <scope>NUCLEOTIDE SEQUENCE [LARGE SCALE GENOMIC DNA]</scope>
    <source>
        <strain evidence="2">CGMCC 1.15345</strain>
    </source>
</reference>
<keyword evidence="2" id="KW-1185">Reference proteome</keyword>
<evidence type="ECO:0000313" key="2">
    <source>
        <dbReference type="Proteomes" id="UP001595719"/>
    </source>
</evidence>
<gene>
    <name evidence="1" type="ORF">ACFOY0_25520</name>
</gene>
<dbReference type="EMBL" id="JBHSCO010000010">
    <property type="protein sequence ID" value="MFC4394375.1"/>
    <property type="molecule type" value="Genomic_DNA"/>
</dbReference>
<protein>
    <submittedName>
        <fullName evidence="1">Uncharacterized protein</fullName>
    </submittedName>
</protein>
<proteinExistence type="predicted"/>
<organism evidence="1 2">
    <name type="scientific">Flavobacterium quisquiliarum</name>
    <dbReference type="NCBI Taxonomy" id="1834436"/>
    <lineage>
        <taxon>Bacteria</taxon>
        <taxon>Pseudomonadati</taxon>
        <taxon>Bacteroidota</taxon>
        <taxon>Flavobacteriia</taxon>
        <taxon>Flavobacteriales</taxon>
        <taxon>Flavobacteriaceae</taxon>
        <taxon>Flavobacterium</taxon>
    </lineage>
</organism>
<dbReference type="RefSeq" id="WP_179006445.1">
    <property type="nucleotide sequence ID" value="NZ_JBHSCO010000010.1"/>
</dbReference>
<dbReference type="Proteomes" id="UP001595719">
    <property type="component" value="Unassembled WGS sequence"/>
</dbReference>
<accession>A0ABV8WFV2</accession>
<sequence>MGYWCSLHLFDDKKFYSKVVPELKGEIGDLTEACREFLKYYLVGGISRFSEGEINSLIEENIRKIVFISNSLDESFKIHHEFHKINNYDAQISFIGKLDGHYEFCKFLEYYIFKTCADYNPHLGLGKGGVFRNFNIPMKTLSCDIIGELDNWNDFLSQDRMGIANWITYEDVELLFYDKENLHFEDNERADTFLELLDVAYKNKLGFIVGIDMRETQLELLYENKLLKI</sequence>
<evidence type="ECO:0000313" key="1">
    <source>
        <dbReference type="EMBL" id="MFC4394375.1"/>
    </source>
</evidence>
<comment type="caution">
    <text evidence="1">The sequence shown here is derived from an EMBL/GenBank/DDBJ whole genome shotgun (WGS) entry which is preliminary data.</text>
</comment>